<accession>A0A9Q5ZGE6</accession>
<dbReference type="RefSeq" id="WP_099066173.1">
    <property type="nucleotide sequence ID" value="NZ_LAHD01000006.1"/>
</dbReference>
<organism evidence="1 2">
    <name type="scientific">Nostoc linckia z8</name>
    <dbReference type="NCBI Taxonomy" id="1628746"/>
    <lineage>
        <taxon>Bacteria</taxon>
        <taxon>Bacillati</taxon>
        <taxon>Cyanobacteriota</taxon>
        <taxon>Cyanophyceae</taxon>
        <taxon>Nostocales</taxon>
        <taxon>Nostocaceae</taxon>
        <taxon>Nostoc</taxon>
    </lineage>
</organism>
<proteinExistence type="predicted"/>
<dbReference type="AlphaFoldDB" id="A0A9Q5ZGE6"/>
<name>A0A9Q5ZGE6_NOSLI</name>
<dbReference type="GeneID" id="57094552"/>
<comment type="caution">
    <text evidence="1">The sequence shown here is derived from an EMBL/GenBank/DDBJ whole genome shotgun (WGS) entry which is preliminary data.</text>
</comment>
<dbReference type="EMBL" id="LAHD01000006">
    <property type="protein sequence ID" value="PHK06598.1"/>
    <property type="molecule type" value="Genomic_DNA"/>
</dbReference>
<protein>
    <submittedName>
        <fullName evidence="1">Transcriptional regulator</fullName>
    </submittedName>
</protein>
<evidence type="ECO:0000313" key="1">
    <source>
        <dbReference type="EMBL" id="PHK06598.1"/>
    </source>
</evidence>
<dbReference type="Proteomes" id="UP000222310">
    <property type="component" value="Unassembled WGS sequence"/>
</dbReference>
<evidence type="ECO:0000313" key="2">
    <source>
        <dbReference type="Proteomes" id="UP000222310"/>
    </source>
</evidence>
<gene>
    <name evidence="1" type="ORF">VF08_03745</name>
</gene>
<reference evidence="1 2" key="1">
    <citation type="submission" date="2015-02" db="EMBL/GenBank/DDBJ databases">
        <title>Nostoc linckia genome annotation.</title>
        <authorList>
            <person name="Zhou Z."/>
        </authorList>
    </citation>
    <scope>NUCLEOTIDE SEQUENCE [LARGE SCALE GENOMIC DNA]</scope>
    <source>
        <strain evidence="2">z8</strain>
    </source>
</reference>
<sequence>MSRKGQSITLSLREQDKTELENLALEFGMMWGDRPNISKLIEAIARHQLIIGKNHDWSEARIRALDRAMRLLTDNGQNEQAQIIAQLLLERSEIPIPLRTEIESFLGNLAPQWRLQIDRYILQQQAFQLSYQDPRQQVFNFTVRYAKVTPHEKRQYLDCWCEETEGNSDVEELRHNWSLRLDRIQEAAVLPVAGEWRRSQLAQIDVEMHLLGNLGFAYQAKPEDKTNEWLPDTQRIKRVVRPISNTFWFIREIMQYTPDCVIVSPENVQALIVAKLKTLCQHYGLEVFL</sequence>